<feature type="transmembrane region" description="Helical" evidence="5">
    <location>
        <begin position="33"/>
        <end position="53"/>
    </location>
</feature>
<sequence>MVNLRLKSWAGDALSTVCAVLLFVVMFDHMTAVKYIGLGVLIAILALLAFNSLRDKASRRLLPAQPLLIALSAWALWTLMSAAWSFDRALSLGAWRDEVFYPLAGFFGFWLIGKEALNKRRLQTVVWVACLILAIASVVFFNDLDPAIPKPGLLHFYARVGHTSTLALMAIPLFASMISDPNTRFRGLTGIAFCVVIGGATLNRFFWIALAVVAVVLLWPRSPHDRLRAWTALGTLLVATLAAVGFSNKLRLMDLRANAATANSAQALSVPPVSALRVTASTSDRPTSLPHSAHVLAGSSIASSVNRAMSSDARPRIWAFYLSQVPAHPWLGVGFGKPLPSLAYESVIPDDLVKLDGNVRTHAHNIFLNTLLQVGAIGLLIQLAVFTCLANQFFAIRHAYPQLFRAGFALILGMLAKNLTDDFMWQSTMLMFWSYSGWLLGQTAVRLNALKATTPFYQAPRSAREITLVERPLEPASS</sequence>
<dbReference type="PANTHER" id="PTHR37422:SF13">
    <property type="entry name" value="LIPOPOLYSACCHARIDE BIOSYNTHESIS PROTEIN PA4999-RELATED"/>
    <property type="match status" value="1"/>
</dbReference>
<feature type="transmembrane region" description="Helical" evidence="5">
    <location>
        <begin position="190"/>
        <end position="217"/>
    </location>
</feature>
<evidence type="ECO:0000256" key="2">
    <source>
        <dbReference type="ARBA" id="ARBA00022692"/>
    </source>
</evidence>
<dbReference type="EMBL" id="FCOC02000009">
    <property type="protein sequence ID" value="SAL33749.1"/>
    <property type="molecule type" value="Genomic_DNA"/>
</dbReference>
<name>A0A158GQ61_CABSO</name>
<dbReference type="RefSeq" id="WP_075643292.1">
    <property type="nucleotide sequence ID" value="NZ_FCOC02000009.1"/>
</dbReference>
<dbReference type="Proteomes" id="UP000054893">
    <property type="component" value="Unassembled WGS sequence"/>
</dbReference>
<feature type="transmembrane region" description="Helical" evidence="5">
    <location>
        <begin position="65"/>
        <end position="84"/>
    </location>
</feature>
<comment type="subcellular location">
    <subcellularLocation>
        <location evidence="1">Membrane</location>
        <topology evidence="1">Multi-pass membrane protein</topology>
    </subcellularLocation>
</comment>
<organism evidence="7 8">
    <name type="scientific">Caballeronia sordidicola</name>
    <name type="common">Burkholderia sordidicola</name>
    <dbReference type="NCBI Taxonomy" id="196367"/>
    <lineage>
        <taxon>Bacteria</taxon>
        <taxon>Pseudomonadati</taxon>
        <taxon>Pseudomonadota</taxon>
        <taxon>Betaproteobacteria</taxon>
        <taxon>Burkholderiales</taxon>
        <taxon>Burkholderiaceae</taxon>
        <taxon>Caballeronia</taxon>
    </lineage>
</organism>
<dbReference type="AlphaFoldDB" id="A0A158GQ61"/>
<evidence type="ECO:0000256" key="5">
    <source>
        <dbReference type="SAM" id="Phobius"/>
    </source>
</evidence>
<dbReference type="GO" id="GO:0016020">
    <property type="term" value="C:membrane"/>
    <property type="evidence" value="ECO:0007669"/>
    <property type="project" value="UniProtKB-SubCell"/>
</dbReference>
<feature type="transmembrane region" description="Helical" evidence="5">
    <location>
        <begin position="124"/>
        <end position="144"/>
    </location>
</feature>
<reference evidence="7 8" key="1">
    <citation type="submission" date="2016-01" db="EMBL/GenBank/DDBJ databases">
        <authorList>
            <person name="Oliw E.H."/>
        </authorList>
    </citation>
    <scope>NUCLEOTIDE SEQUENCE [LARGE SCALE GENOMIC DNA]</scope>
    <source>
        <strain evidence="7">LMG 22029</strain>
    </source>
</reference>
<dbReference type="Pfam" id="PF04932">
    <property type="entry name" value="Wzy_C"/>
    <property type="match status" value="1"/>
</dbReference>
<dbReference type="InterPro" id="IPR051533">
    <property type="entry name" value="WaaL-like"/>
</dbReference>
<feature type="transmembrane region" description="Helical" evidence="5">
    <location>
        <begin position="370"/>
        <end position="396"/>
    </location>
</feature>
<feature type="transmembrane region" description="Helical" evidence="5">
    <location>
        <begin position="9"/>
        <end position="27"/>
    </location>
</feature>
<proteinExistence type="predicted"/>
<evidence type="ECO:0000313" key="8">
    <source>
        <dbReference type="Proteomes" id="UP000054893"/>
    </source>
</evidence>
<feature type="transmembrane region" description="Helical" evidence="5">
    <location>
        <begin position="99"/>
        <end position="117"/>
    </location>
</feature>
<feature type="transmembrane region" description="Helical" evidence="5">
    <location>
        <begin position="229"/>
        <end position="246"/>
    </location>
</feature>
<evidence type="ECO:0000256" key="4">
    <source>
        <dbReference type="ARBA" id="ARBA00023136"/>
    </source>
</evidence>
<dbReference type="InterPro" id="IPR007016">
    <property type="entry name" value="O-antigen_ligase-rel_domated"/>
</dbReference>
<gene>
    <name evidence="7" type="ORF">AWB64_03223</name>
</gene>
<accession>A0A158GQ61</accession>
<dbReference type="PANTHER" id="PTHR37422">
    <property type="entry name" value="TEICHURONIC ACID BIOSYNTHESIS PROTEIN TUAE"/>
    <property type="match status" value="1"/>
</dbReference>
<keyword evidence="2 5" id="KW-0812">Transmembrane</keyword>
<evidence type="ECO:0000259" key="6">
    <source>
        <dbReference type="Pfam" id="PF04932"/>
    </source>
</evidence>
<keyword evidence="3 5" id="KW-1133">Transmembrane helix</keyword>
<evidence type="ECO:0000313" key="7">
    <source>
        <dbReference type="EMBL" id="SAL33749.1"/>
    </source>
</evidence>
<evidence type="ECO:0000256" key="1">
    <source>
        <dbReference type="ARBA" id="ARBA00004141"/>
    </source>
</evidence>
<feature type="domain" description="O-antigen ligase-related" evidence="6">
    <location>
        <begin position="192"/>
        <end position="381"/>
    </location>
</feature>
<dbReference type="OrthoDB" id="1013669at2"/>
<evidence type="ECO:0000256" key="3">
    <source>
        <dbReference type="ARBA" id="ARBA00022989"/>
    </source>
</evidence>
<feature type="transmembrane region" description="Helical" evidence="5">
    <location>
        <begin position="156"/>
        <end position="178"/>
    </location>
</feature>
<keyword evidence="4 5" id="KW-0472">Membrane</keyword>
<protein>
    <submittedName>
        <fullName evidence="7">Membrane protein</fullName>
    </submittedName>
</protein>